<evidence type="ECO:0000256" key="1">
    <source>
        <dbReference type="SAM" id="Phobius"/>
    </source>
</evidence>
<accession>A0A1F7HBK9</accession>
<evidence type="ECO:0000313" key="3">
    <source>
        <dbReference type="Proteomes" id="UP000177027"/>
    </source>
</evidence>
<dbReference type="AlphaFoldDB" id="A0A1F7HBK9"/>
<keyword evidence="1" id="KW-1133">Transmembrane helix</keyword>
<dbReference type="InterPro" id="IPR014717">
    <property type="entry name" value="Transl_elong_EF1B/ribsomal_bS6"/>
</dbReference>
<gene>
    <name evidence="2" type="ORF">A3D06_01295</name>
</gene>
<feature type="transmembrane region" description="Helical" evidence="1">
    <location>
        <begin position="20"/>
        <end position="40"/>
    </location>
</feature>
<comment type="caution">
    <text evidence="2">The sequence shown here is derived from an EMBL/GenBank/DDBJ whole genome shotgun (WGS) entry which is preliminary data.</text>
</comment>
<dbReference type="EMBL" id="MFZS01000032">
    <property type="protein sequence ID" value="OGK28697.1"/>
    <property type="molecule type" value="Genomic_DNA"/>
</dbReference>
<dbReference type="GO" id="GO:0043683">
    <property type="term" value="P:type IV pilus assembly"/>
    <property type="evidence" value="ECO:0007669"/>
    <property type="project" value="InterPro"/>
</dbReference>
<name>A0A1F7HBK9_9BACT</name>
<keyword evidence="1" id="KW-0472">Membrane</keyword>
<proteinExistence type="predicted"/>
<dbReference type="Gene3D" id="3.30.70.60">
    <property type="match status" value="1"/>
</dbReference>
<dbReference type="InterPro" id="IPR007445">
    <property type="entry name" value="PilO"/>
</dbReference>
<protein>
    <submittedName>
        <fullName evidence="2">Uncharacterized protein</fullName>
    </submittedName>
</protein>
<dbReference type="GO" id="GO:0043107">
    <property type="term" value="P:type IV pilus-dependent motility"/>
    <property type="evidence" value="ECO:0007669"/>
    <property type="project" value="InterPro"/>
</dbReference>
<dbReference type="Pfam" id="PF04350">
    <property type="entry name" value="PilO"/>
    <property type="match status" value="1"/>
</dbReference>
<organism evidence="2 3">
    <name type="scientific">Candidatus Roizmanbacteria bacterium RIFCSPHIGHO2_02_FULL_40_9</name>
    <dbReference type="NCBI Taxonomy" id="1802042"/>
    <lineage>
        <taxon>Bacteria</taxon>
        <taxon>Candidatus Roizmaniibacteriota</taxon>
    </lineage>
</organism>
<sequence length="195" mass="22326">MKTRINIQSIKSQDVKDYSYAILFFVISAFFAFAIIKPVLSVAISLQKEADELKTINETYEKNISKILELQSDLESIREKKYLLEKALPNKPHLQEVINDIQQAAREEKILIQILGIQGTNLKNSQNINGLITISAQLNIKGNFTQVNRFIHNVSGQKRIKKIISVKMIQDKIVDGDDNLNLSMIMEVYYNNNEL</sequence>
<reference evidence="2 3" key="1">
    <citation type="journal article" date="2016" name="Nat. Commun.">
        <title>Thousands of microbial genomes shed light on interconnected biogeochemical processes in an aquifer system.</title>
        <authorList>
            <person name="Anantharaman K."/>
            <person name="Brown C.T."/>
            <person name="Hug L.A."/>
            <person name="Sharon I."/>
            <person name="Castelle C.J."/>
            <person name="Probst A.J."/>
            <person name="Thomas B.C."/>
            <person name="Singh A."/>
            <person name="Wilkins M.J."/>
            <person name="Karaoz U."/>
            <person name="Brodie E.L."/>
            <person name="Williams K.H."/>
            <person name="Hubbard S.S."/>
            <person name="Banfield J.F."/>
        </authorList>
    </citation>
    <scope>NUCLEOTIDE SEQUENCE [LARGE SCALE GENOMIC DNA]</scope>
</reference>
<keyword evidence="1" id="KW-0812">Transmembrane</keyword>
<evidence type="ECO:0000313" key="2">
    <source>
        <dbReference type="EMBL" id="OGK28697.1"/>
    </source>
</evidence>
<dbReference type="Proteomes" id="UP000177027">
    <property type="component" value="Unassembled WGS sequence"/>
</dbReference>